<feature type="domain" description="SpaO FliM/N C-terminal related" evidence="3">
    <location>
        <begin position="147"/>
        <end position="208"/>
    </location>
</feature>
<dbReference type="Proteomes" id="UP000825886">
    <property type="component" value="Chromosome"/>
</dbReference>
<feature type="domain" description="Flagellar motor switch protein FliN-like C-terminal" evidence="2">
    <location>
        <begin position="229"/>
        <end position="297"/>
    </location>
</feature>
<dbReference type="RefSeq" id="WP_222158352.1">
    <property type="nucleotide sequence ID" value="NZ_CP081864.1"/>
</dbReference>
<organism evidence="4 5">
    <name type="scientific">Symbiopectobacterium purcellii</name>
    <dbReference type="NCBI Taxonomy" id="2871826"/>
    <lineage>
        <taxon>Bacteria</taxon>
        <taxon>Pseudomonadati</taxon>
        <taxon>Pseudomonadota</taxon>
        <taxon>Gammaproteobacteria</taxon>
        <taxon>Enterobacterales</taxon>
        <taxon>Enterobacteriaceae</taxon>
    </lineage>
</organism>
<evidence type="ECO:0000259" key="3">
    <source>
        <dbReference type="Pfam" id="PF26304"/>
    </source>
</evidence>
<evidence type="ECO:0000313" key="4">
    <source>
        <dbReference type="EMBL" id="QZN95246.1"/>
    </source>
</evidence>
<comment type="similarity">
    <text evidence="1">Belongs to the FliN/MopA/SpaO family.</text>
</comment>
<protein>
    <submittedName>
        <fullName evidence="4">FliM/FliN family flagellar motor switch protein</fullName>
    </submittedName>
</protein>
<keyword evidence="5" id="KW-1185">Reference proteome</keyword>
<gene>
    <name evidence="4" type="ORF">K6K13_18845</name>
</gene>
<dbReference type="EMBL" id="CP081864">
    <property type="protein sequence ID" value="QZN95246.1"/>
    <property type="molecule type" value="Genomic_DNA"/>
</dbReference>
<dbReference type="InterPro" id="IPR036429">
    <property type="entry name" value="SpoA-like_sf"/>
</dbReference>
<accession>A0ABX9AKA1</accession>
<evidence type="ECO:0000256" key="1">
    <source>
        <dbReference type="ARBA" id="ARBA00009226"/>
    </source>
</evidence>
<dbReference type="Pfam" id="PF01052">
    <property type="entry name" value="FliMN_C"/>
    <property type="match status" value="1"/>
</dbReference>
<reference evidence="4 5" key="1">
    <citation type="submission" date="2021-08" db="EMBL/GenBank/DDBJ databases">
        <title>Culture and genomic analysis of Symbiopectobacterium purcellii sp. nov. gen. nov., isolated from the leafhopper Empoasca decipiens.</title>
        <authorList>
            <person name="Nadal-Jimenez P."/>
            <person name="Siozios S."/>
            <person name="Halliday N."/>
            <person name="Camara M."/>
            <person name="Hurst G.D.D."/>
        </authorList>
    </citation>
    <scope>NUCLEOTIDE SEQUENCE [LARGE SCALE GENOMIC DNA]</scope>
    <source>
        <strain evidence="4 5">SyEd1</strain>
    </source>
</reference>
<dbReference type="PANTHER" id="PTHR30034">
    <property type="entry name" value="FLAGELLAR MOTOR SWITCH PROTEIN FLIM"/>
    <property type="match status" value="1"/>
</dbReference>
<dbReference type="InterPro" id="IPR058805">
    <property type="entry name" value="SpaO_FliMN_C_rel"/>
</dbReference>
<dbReference type="Gene3D" id="2.30.330.10">
    <property type="entry name" value="SpoA-like"/>
    <property type="match status" value="1"/>
</dbReference>
<evidence type="ECO:0000259" key="2">
    <source>
        <dbReference type="Pfam" id="PF01052"/>
    </source>
</evidence>
<proteinExistence type="inferred from homology"/>
<dbReference type="SUPFAM" id="SSF101801">
    <property type="entry name" value="Surface presentation of antigens (SPOA)"/>
    <property type="match status" value="1"/>
</dbReference>
<dbReference type="InterPro" id="IPR001543">
    <property type="entry name" value="FliN-like_C"/>
</dbReference>
<keyword evidence="4" id="KW-0966">Cell projection</keyword>
<dbReference type="PANTHER" id="PTHR30034:SF5">
    <property type="entry name" value="SECRETION SYSTEM APPARATUS PROTEIN SSAQ"/>
    <property type="match status" value="1"/>
</dbReference>
<keyword evidence="4" id="KW-0282">Flagellum</keyword>
<evidence type="ECO:0000313" key="5">
    <source>
        <dbReference type="Proteomes" id="UP000825886"/>
    </source>
</evidence>
<keyword evidence="4" id="KW-0969">Cilium</keyword>
<name>A0ABX9AKA1_9ENTR</name>
<dbReference type="Pfam" id="PF26304">
    <property type="entry name" value="FliMN_C_rel"/>
    <property type="match status" value="1"/>
</dbReference>
<sequence length="311" mass="35321">MNVRERLRQRSRLSHAAGEITLTVPGSEIALPSPSRRYLSLDLEDEEQNFAQAWVDADEWAAASGGELPGIAWEQVPLGYLSRWLCHHQPDWCWWVANKRWVIQHVAIPARPLPVSLTRVPARPCSLLCCDWPEDQDQALLISRPWLEHLPFTLRYRLGSTRLPLAQLVAMGKGDLMRIEHYDPMLLIEHCPIAHFCLTQELEVFVEEFYIADSDDALREEDEITFEWMNLPINIEFVLDSVSLTVGELDSLQPGAQLPLNSNAEKKIRIYLNRKLFARGELVVLDDGSLAVEVNSMNGTAVGKTDAIYAE</sequence>